<keyword evidence="3" id="KW-1185">Reference proteome</keyword>
<evidence type="ECO:0000313" key="2">
    <source>
        <dbReference type="EnsemblMetazoa" id="XP_022658965"/>
    </source>
</evidence>
<dbReference type="OrthoDB" id="10417060at2759"/>
<accession>A0A7M7MFZ0</accession>
<organism evidence="2 3">
    <name type="scientific">Varroa destructor</name>
    <name type="common">Honeybee mite</name>
    <dbReference type="NCBI Taxonomy" id="109461"/>
    <lineage>
        <taxon>Eukaryota</taxon>
        <taxon>Metazoa</taxon>
        <taxon>Ecdysozoa</taxon>
        <taxon>Arthropoda</taxon>
        <taxon>Chelicerata</taxon>
        <taxon>Arachnida</taxon>
        <taxon>Acari</taxon>
        <taxon>Parasitiformes</taxon>
        <taxon>Mesostigmata</taxon>
        <taxon>Gamasina</taxon>
        <taxon>Dermanyssoidea</taxon>
        <taxon>Varroidae</taxon>
        <taxon>Varroa</taxon>
    </lineage>
</organism>
<proteinExistence type="predicted"/>
<feature type="compositionally biased region" description="Pro residues" evidence="1">
    <location>
        <begin position="436"/>
        <end position="446"/>
    </location>
</feature>
<dbReference type="RefSeq" id="XP_022658965.1">
    <property type="nucleotide sequence ID" value="XM_022803230.1"/>
</dbReference>
<reference evidence="2" key="1">
    <citation type="submission" date="2021-01" db="UniProtKB">
        <authorList>
            <consortium name="EnsemblMetazoa"/>
        </authorList>
    </citation>
    <scope>IDENTIFICATION</scope>
</reference>
<dbReference type="AlphaFoldDB" id="A0A7M7MFZ0"/>
<feature type="region of interest" description="Disordered" evidence="1">
    <location>
        <begin position="183"/>
        <end position="214"/>
    </location>
</feature>
<feature type="region of interest" description="Disordered" evidence="1">
    <location>
        <begin position="417"/>
        <end position="453"/>
    </location>
</feature>
<dbReference type="Proteomes" id="UP000594260">
    <property type="component" value="Unplaced"/>
</dbReference>
<name>A0A7M7MFZ0_VARDE</name>
<sequence length="545" mass="60149">MSVLHHTGRSSARRSSLPRYDLRRRVLVSNLNRHIPSQKAKLTHLTALPSKPDTAAPLDLIRDLPNAASSLGKRVKMNCVSSHPSNLITPEKKQESRFRIDPTILRNPIVHTPLKASPPKRRRNDNHGLLRDTMSIHLLKEDYIPPAKKDRIDVPVKDVILAHTTSTGVRPLKDEITDKLCVPTKPVPLPRKSKMGSTSGSKESSRHELAINSHASTDSDSLYARIENCTTGSKQDLVKYGQTGLLSPNFPGRSSALRLAVDQQATSVLRDCADAKKRENSRVDENRAKLRQRLPSNSAGQCRARKSLLFSDGIDSSKAPSGLTLKNIYAAEIQSESPLRDTLSRVPSPPDDRCLRSQPRVLNQSGIYSNNTFVVGSNKLKKDEVDRSYGFACRMRPSLRALGEPNASQILLPSKSAKHEMQMDTLPKGGNTDQAPPLPPPRPVKPPRTMASPKNTQLNLIKDSQVGPTPTTPNREVAIQTSFLVHGADNCPQALNLSAKKRRRSMEIIAEVSAKVKRKGSMLRDKIRRSLELTPGKTASQELCT</sequence>
<dbReference type="EnsemblMetazoa" id="XM_022803230">
    <property type="protein sequence ID" value="XP_022658965"/>
    <property type="gene ID" value="LOC111249404"/>
</dbReference>
<protein>
    <submittedName>
        <fullName evidence="2">Uncharacterized protein</fullName>
    </submittedName>
</protein>
<evidence type="ECO:0000256" key="1">
    <source>
        <dbReference type="SAM" id="MobiDB-lite"/>
    </source>
</evidence>
<dbReference type="KEGG" id="vde:111249404"/>
<evidence type="ECO:0000313" key="3">
    <source>
        <dbReference type="Proteomes" id="UP000594260"/>
    </source>
</evidence>
<dbReference type="GeneID" id="111249404"/>
<dbReference type="InParanoid" id="A0A7M7MFZ0"/>